<evidence type="ECO:0000313" key="1">
    <source>
        <dbReference type="EMBL" id="CAB4136967.1"/>
    </source>
</evidence>
<dbReference type="Gene3D" id="3.30.40.220">
    <property type="match status" value="1"/>
</dbReference>
<name>A0A6J5LV94_9CAUD</name>
<sequence>MTRRQHWRDIQSPVLEPEEVAWRLFNSAKSKAASRRLNFDLKFNDVLRRVRKGRCELSGIPFDHRAKPLKGVDLPFRASLDRTDNTEGYLPGNIRVVCCIYNRAKMMWAHEDVLHLAKALVARDEAACADLLERYINHNQGEFPL</sequence>
<reference evidence="1" key="1">
    <citation type="submission" date="2020-04" db="EMBL/GenBank/DDBJ databases">
        <authorList>
            <person name="Chiriac C."/>
            <person name="Salcher M."/>
            <person name="Ghai R."/>
            <person name="Kavagutti S V."/>
        </authorList>
    </citation>
    <scope>NUCLEOTIDE SEQUENCE</scope>
</reference>
<dbReference type="EMBL" id="LR796327">
    <property type="protein sequence ID" value="CAB4136967.1"/>
    <property type="molecule type" value="Genomic_DNA"/>
</dbReference>
<proteinExistence type="predicted"/>
<gene>
    <name evidence="1" type="ORF">UFOVP315_18</name>
</gene>
<organism evidence="1">
    <name type="scientific">uncultured Caudovirales phage</name>
    <dbReference type="NCBI Taxonomy" id="2100421"/>
    <lineage>
        <taxon>Viruses</taxon>
        <taxon>Duplodnaviria</taxon>
        <taxon>Heunggongvirae</taxon>
        <taxon>Uroviricota</taxon>
        <taxon>Caudoviricetes</taxon>
        <taxon>Peduoviridae</taxon>
        <taxon>Maltschvirus</taxon>
        <taxon>Maltschvirus maltsch</taxon>
    </lineage>
</organism>
<protein>
    <submittedName>
        <fullName evidence="1">Uncharacterized protein</fullName>
    </submittedName>
</protein>
<accession>A0A6J5LV94</accession>